<sequence>MFWGKPPCQAEVVNDINHWLITSYKGLKYDLEELAAKVDETFRSRAQQKEITNPAACAWSVWVQANLCFDVLKVT</sequence>
<organism evidence="1 2">
    <name type="scientific">Rhabdobacter roseus</name>
    <dbReference type="NCBI Taxonomy" id="1655419"/>
    <lineage>
        <taxon>Bacteria</taxon>
        <taxon>Pseudomonadati</taxon>
        <taxon>Bacteroidota</taxon>
        <taxon>Cytophagia</taxon>
        <taxon>Cytophagales</taxon>
        <taxon>Cytophagaceae</taxon>
        <taxon>Rhabdobacter</taxon>
    </lineage>
</organism>
<dbReference type="GO" id="GO:0032259">
    <property type="term" value="P:methylation"/>
    <property type="evidence" value="ECO:0007669"/>
    <property type="project" value="UniProtKB-KW"/>
</dbReference>
<comment type="caution">
    <text evidence="1">The sequence shown here is derived from an EMBL/GenBank/DDBJ whole genome shotgun (WGS) entry which is preliminary data.</text>
</comment>
<reference evidence="1 2" key="1">
    <citation type="submission" date="2020-08" db="EMBL/GenBank/DDBJ databases">
        <title>Genomic Encyclopedia of Type Strains, Phase IV (KMG-IV): sequencing the most valuable type-strain genomes for metagenomic binning, comparative biology and taxonomic classification.</title>
        <authorList>
            <person name="Goeker M."/>
        </authorList>
    </citation>
    <scope>NUCLEOTIDE SEQUENCE [LARGE SCALE GENOMIC DNA]</scope>
    <source>
        <strain evidence="1 2">DSM 105074</strain>
    </source>
</reference>
<keyword evidence="1" id="KW-0489">Methyltransferase</keyword>
<dbReference type="AlphaFoldDB" id="A0A840TS14"/>
<keyword evidence="2" id="KW-1185">Reference proteome</keyword>
<proteinExistence type="predicted"/>
<dbReference type="Proteomes" id="UP000557307">
    <property type="component" value="Unassembled WGS sequence"/>
</dbReference>
<evidence type="ECO:0000313" key="1">
    <source>
        <dbReference type="EMBL" id="MBB5287146.1"/>
    </source>
</evidence>
<accession>A0A840TS14</accession>
<evidence type="ECO:0000313" key="2">
    <source>
        <dbReference type="Proteomes" id="UP000557307"/>
    </source>
</evidence>
<keyword evidence="1" id="KW-0808">Transferase</keyword>
<dbReference type="RefSeq" id="WP_184178958.1">
    <property type="nucleotide sequence ID" value="NZ_JACHGF010000014.1"/>
</dbReference>
<name>A0A840TS14_9BACT</name>
<protein>
    <submittedName>
        <fullName evidence="1">Site-specific DNA-adenine methylase</fullName>
    </submittedName>
</protein>
<dbReference type="EMBL" id="JACHGF010000014">
    <property type="protein sequence ID" value="MBB5287146.1"/>
    <property type="molecule type" value="Genomic_DNA"/>
</dbReference>
<gene>
    <name evidence="1" type="ORF">HNQ92_005308</name>
</gene>
<dbReference type="GO" id="GO:0008168">
    <property type="term" value="F:methyltransferase activity"/>
    <property type="evidence" value="ECO:0007669"/>
    <property type="project" value="UniProtKB-KW"/>
</dbReference>